<evidence type="ECO:0000313" key="3">
    <source>
        <dbReference type="EMBL" id="CAA9459240.1"/>
    </source>
</evidence>
<proteinExistence type="predicted"/>
<dbReference type="GO" id="GO:0005524">
    <property type="term" value="F:ATP binding"/>
    <property type="evidence" value="ECO:0007669"/>
    <property type="project" value="UniProtKB-UniRule"/>
</dbReference>
<protein>
    <submittedName>
        <fullName evidence="3">Acetyl-CoA synthetase (ADP-forming) alpha and beta chains, putative</fullName>
    </submittedName>
</protein>
<dbReference type="PANTHER" id="PTHR42793">
    <property type="entry name" value="COA BINDING DOMAIN CONTAINING PROTEIN"/>
    <property type="match status" value="1"/>
</dbReference>
<dbReference type="InterPro" id="IPR032875">
    <property type="entry name" value="Succ_CoA_lig_flav_dom"/>
</dbReference>
<dbReference type="PANTHER" id="PTHR42793:SF4">
    <property type="entry name" value="BLL6376 PROTEIN"/>
    <property type="match status" value="1"/>
</dbReference>
<dbReference type="AlphaFoldDB" id="A0A6J4QYW0"/>
<dbReference type="InterPro" id="IPR013815">
    <property type="entry name" value="ATP_grasp_subdomain_1"/>
</dbReference>
<feature type="domain" description="ATP-grasp" evidence="2">
    <location>
        <begin position="493"/>
        <end position="697"/>
    </location>
</feature>
<dbReference type="InterPro" id="IPR003781">
    <property type="entry name" value="CoA-bd"/>
</dbReference>
<dbReference type="Pfam" id="PF13380">
    <property type="entry name" value="CoA_binding_2"/>
    <property type="match status" value="1"/>
</dbReference>
<dbReference type="SUPFAM" id="SSF51735">
    <property type="entry name" value="NAD(P)-binding Rossmann-fold domains"/>
    <property type="match status" value="1"/>
</dbReference>
<dbReference type="PROSITE" id="PS50975">
    <property type="entry name" value="ATP_GRASP"/>
    <property type="match status" value="1"/>
</dbReference>
<dbReference type="EMBL" id="CADCVF010000045">
    <property type="protein sequence ID" value="CAA9459240.1"/>
    <property type="molecule type" value="Genomic_DNA"/>
</dbReference>
<gene>
    <name evidence="3" type="ORF">AVDCRST_MAG58-2241</name>
</gene>
<dbReference type="Gene3D" id="3.30.470.20">
    <property type="entry name" value="ATP-grasp fold, B domain"/>
    <property type="match status" value="1"/>
</dbReference>
<dbReference type="SUPFAM" id="SSF52210">
    <property type="entry name" value="Succinyl-CoA synthetase domains"/>
    <property type="match status" value="2"/>
</dbReference>
<keyword evidence="1" id="KW-0547">Nucleotide-binding</keyword>
<reference evidence="3" key="1">
    <citation type="submission" date="2020-02" db="EMBL/GenBank/DDBJ databases">
        <authorList>
            <person name="Meier V. D."/>
        </authorList>
    </citation>
    <scope>NUCLEOTIDE SEQUENCE</scope>
    <source>
        <strain evidence="3">AVDCRST_MAG58</strain>
    </source>
</reference>
<dbReference type="Gene3D" id="3.30.1490.20">
    <property type="entry name" value="ATP-grasp fold, A domain"/>
    <property type="match status" value="1"/>
</dbReference>
<dbReference type="Gene3D" id="3.40.50.261">
    <property type="entry name" value="Succinyl-CoA synthetase domains"/>
    <property type="match status" value="2"/>
</dbReference>
<dbReference type="SMART" id="SM00881">
    <property type="entry name" value="CoA_binding"/>
    <property type="match status" value="1"/>
</dbReference>
<dbReference type="InterPro" id="IPR011761">
    <property type="entry name" value="ATP-grasp"/>
</dbReference>
<dbReference type="InterPro" id="IPR036291">
    <property type="entry name" value="NAD(P)-bd_dom_sf"/>
</dbReference>
<dbReference type="Pfam" id="PF13549">
    <property type="entry name" value="ATP-grasp_5"/>
    <property type="match status" value="1"/>
</dbReference>
<dbReference type="SUPFAM" id="SSF56059">
    <property type="entry name" value="Glutathione synthetase ATP-binding domain-like"/>
    <property type="match status" value="1"/>
</dbReference>
<keyword evidence="1" id="KW-0067">ATP-binding</keyword>
<dbReference type="Gene3D" id="3.40.50.720">
    <property type="entry name" value="NAD(P)-binding Rossmann-like Domain"/>
    <property type="match status" value="1"/>
</dbReference>
<evidence type="ECO:0000259" key="2">
    <source>
        <dbReference type="PROSITE" id="PS50975"/>
    </source>
</evidence>
<name>A0A6J4QYW0_9ACTN</name>
<organism evidence="3">
    <name type="scientific">uncultured Rubrobacteraceae bacterium</name>
    <dbReference type="NCBI Taxonomy" id="349277"/>
    <lineage>
        <taxon>Bacteria</taxon>
        <taxon>Bacillati</taxon>
        <taxon>Actinomycetota</taxon>
        <taxon>Rubrobacteria</taxon>
        <taxon>Rubrobacterales</taxon>
        <taxon>Rubrobacteraceae</taxon>
        <taxon>environmental samples</taxon>
    </lineage>
</organism>
<dbReference type="InterPro" id="IPR016102">
    <property type="entry name" value="Succinyl-CoA_synth-like"/>
</dbReference>
<dbReference type="Pfam" id="PF13607">
    <property type="entry name" value="Succ_CoA_lig"/>
    <property type="match status" value="1"/>
</dbReference>
<dbReference type="GO" id="GO:0046872">
    <property type="term" value="F:metal ion binding"/>
    <property type="evidence" value="ECO:0007669"/>
    <property type="project" value="InterPro"/>
</dbReference>
<evidence type="ECO:0000256" key="1">
    <source>
        <dbReference type="PROSITE-ProRule" id="PRU00409"/>
    </source>
</evidence>
<sequence length="699" mass="73485">MAANEALRAMLEARSVAMVGASPKFDTPGNHMVKQLIIGGFSGEVAAVNPRYDEVEGIACYPSLGEVPFVPDLVLLGVGNRRLGRQMEEAADRGVRGVVVFASGLEDPPDDPPLTERLRCIAAEAGMAVCGANCMGFANVERGLRALAFEERADLEPGNVAWISHSGSAFSALLHAERGIRFNLAVSTGQELTTTMADYMLYALERESTRVISLFLETVRDPEGFRLALQTAAERDVSVVALKVGRTPTSRRLVTAHSGALAGDDAAYEALFDAYGVARVGTLNEMADLVELLGAGRRAASGGLAAILDSGGERAHLVDAAADLAVPLARPSKETLQSVASRLEPGLPAVNPLDAWGTDNDPYNIFLDCSRYLADDQATGAFAYVVDLHSDRAERGHAWAAERVWASTDKPFAVVCGVTSAIQDSAAAHLRTLGIPVLEDVASGLRAFLRLFERRDASALPPPTPLDPVPQETVRRWREVLAAGEHLGGASALEMLADYGVPVARTVAAADLPGVLAAAKRLGCPVALKTLAASHKTEVAGVKLGLGDETALAAAYREMSSRLGPAVTVQEMVEPGVEMALGVAHDLQFGPLVMVAAGGVLIETLGDRRLGLPPLDEVRAAKLIDRLAARPLLDGVRGAPPANVDALSRALSRLSLLAMDLGDLICAVDVNPIVVGPYGCAAVDALVEPRAISKQKAES</sequence>
<accession>A0A6J4QYW0</accession>